<dbReference type="InterPro" id="IPR003782">
    <property type="entry name" value="SCO1/SenC"/>
</dbReference>
<feature type="transmembrane region" description="Helical" evidence="5">
    <location>
        <begin position="20"/>
        <end position="40"/>
    </location>
</feature>
<feature type="transmembrane region" description="Helical" evidence="5">
    <location>
        <begin position="391"/>
        <end position="412"/>
    </location>
</feature>
<gene>
    <name evidence="6" type="primary">ypmQ_1</name>
    <name evidence="6" type="ORF">Fuma_00412</name>
</gene>
<feature type="binding site" evidence="2">
    <location>
        <position position="211"/>
    </location>
    <ligand>
        <name>Cu cation</name>
        <dbReference type="ChEBI" id="CHEBI:23378"/>
    </ligand>
</feature>
<dbReference type="Pfam" id="PF04238">
    <property type="entry name" value="DUF420"/>
    <property type="match status" value="1"/>
</dbReference>
<keyword evidence="3" id="KW-1015">Disulfide bond</keyword>
<dbReference type="STRING" id="1891926.Fuma_00412"/>
<dbReference type="PANTHER" id="PTHR37692:SF1">
    <property type="entry name" value="DUF420 DOMAIN-CONTAINING PROTEIN"/>
    <property type="match status" value="1"/>
</dbReference>
<evidence type="ECO:0000256" key="1">
    <source>
        <dbReference type="ARBA" id="ARBA00010996"/>
    </source>
</evidence>
<dbReference type="Pfam" id="PF02630">
    <property type="entry name" value="SCO1-SenC"/>
    <property type="match status" value="1"/>
</dbReference>
<dbReference type="AlphaFoldDB" id="A0A1P8W9U5"/>
<name>A0A1P8W9U5_9PLAN</name>
<accession>A0A1P8W9U5</accession>
<dbReference type="InterPro" id="IPR036249">
    <property type="entry name" value="Thioredoxin-like_sf"/>
</dbReference>
<sequence>MKPNTPSPAPPPARNGLSNATLLIGAVLWTAVFASGIFVWKSRSEAIEAAQASEAQADEPGADEIVKPGEQKASVKLSFPAKRLPDFEFDKATGGTLSLDDLKGKRWVASFVFSRCTTSCPVITAAVMRLHDRVEKSAPDVMFVSFTVDPKYDTADVFREYSETFTKGNRDRWKFLTGSQQQIYELIVKGFGLYVKENLGESRLPGLEVAHSNRVVLVNEDGIPVGTFLGTNEGDMAKLRRILSGREEFPQPGPASSPGLTFSRTDGGPMDIQFQVQPVKSNDESEADDSPSPADESADTPSGEATTEESTSDEEQSGAAPPAGSSNGDDDASEDKSTSAVDHNAIIDQKLPAWARPLPTVNASLNTLAGILLLCGLAAIKSGHKTIHRNLMITAFLTSAAFLASYLTYHYALGEYTGEHGKRFTGAGVWAIVYQLVLWPHIILAVFVPFLAIAVFRHAFAERWDAHKRLARITFPIWMYVSVTGVVIYGMLYHWPWPAPADV</sequence>
<dbReference type="PANTHER" id="PTHR37692">
    <property type="entry name" value="HYPOTHETICAL MEMBRANE SPANNING PROTEIN"/>
    <property type="match status" value="1"/>
</dbReference>
<evidence type="ECO:0000256" key="4">
    <source>
        <dbReference type="SAM" id="MobiDB-lite"/>
    </source>
</evidence>
<comment type="similarity">
    <text evidence="1">Belongs to the SCO1/2 family.</text>
</comment>
<feature type="binding site" evidence="2">
    <location>
        <position position="116"/>
    </location>
    <ligand>
        <name>Cu cation</name>
        <dbReference type="ChEBI" id="CHEBI:23378"/>
    </ligand>
</feature>
<dbReference type="Gene3D" id="3.40.30.10">
    <property type="entry name" value="Glutaredoxin"/>
    <property type="match status" value="1"/>
</dbReference>
<feature type="binding site" evidence="2">
    <location>
        <position position="120"/>
    </location>
    <ligand>
        <name>Cu cation</name>
        <dbReference type="ChEBI" id="CHEBI:23378"/>
    </ligand>
</feature>
<feature type="disulfide bond" description="Redox-active" evidence="3">
    <location>
        <begin position="116"/>
        <end position="120"/>
    </location>
</feature>
<keyword evidence="2" id="KW-0186">Copper</keyword>
<feature type="compositionally biased region" description="Acidic residues" evidence="4">
    <location>
        <begin position="306"/>
        <end position="316"/>
    </location>
</feature>
<keyword evidence="7" id="KW-1185">Reference proteome</keyword>
<feature type="region of interest" description="Disordered" evidence="4">
    <location>
        <begin position="247"/>
        <end position="339"/>
    </location>
</feature>
<organism evidence="6 7">
    <name type="scientific">Fuerstiella marisgermanici</name>
    <dbReference type="NCBI Taxonomy" id="1891926"/>
    <lineage>
        <taxon>Bacteria</taxon>
        <taxon>Pseudomonadati</taxon>
        <taxon>Planctomycetota</taxon>
        <taxon>Planctomycetia</taxon>
        <taxon>Planctomycetales</taxon>
        <taxon>Planctomycetaceae</taxon>
        <taxon>Fuerstiella</taxon>
    </lineage>
</organism>
<dbReference type="RefSeq" id="WP_083731732.1">
    <property type="nucleotide sequence ID" value="NZ_CP017641.1"/>
</dbReference>
<dbReference type="KEGG" id="fmr:Fuma_00412"/>
<dbReference type="GO" id="GO:0046872">
    <property type="term" value="F:metal ion binding"/>
    <property type="evidence" value="ECO:0007669"/>
    <property type="project" value="UniProtKB-KW"/>
</dbReference>
<feature type="transmembrane region" description="Helical" evidence="5">
    <location>
        <begin position="432"/>
        <end position="456"/>
    </location>
</feature>
<keyword evidence="2" id="KW-0479">Metal-binding</keyword>
<feature type="transmembrane region" description="Helical" evidence="5">
    <location>
        <begin position="477"/>
        <end position="495"/>
    </location>
</feature>
<feature type="compositionally biased region" description="Low complexity" evidence="4">
    <location>
        <begin position="290"/>
        <end position="305"/>
    </location>
</feature>
<evidence type="ECO:0000256" key="2">
    <source>
        <dbReference type="PIRSR" id="PIRSR603782-1"/>
    </source>
</evidence>
<evidence type="ECO:0000313" key="6">
    <source>
        <dbReference type="EMBL" id="APZ90828.1"/>
    </source>
</evidence>
<dbReference type="OrthoDB" id="9811998at2"/>
<evidence type="ECO:0000256" key="3">
    <source>
        <dbReference type="PIRSR" id="PIRSR603782-2"/>
    </source>
</evidence>
<keyword evidence="5" id="KW-0472">Membrane</keyword>
<reference evidence="6 7" key="1">
    <citation type="journal article" date="2016" name="Front. Microbiol.">
        <title>Fuerstia marisgermanicae gen. nov., sp. nov., an Unusual Member of the Phylum Planctomycetes from the German Wadden Sea.</title>
        <authorList>
            <person name="Kohn T."/>
            <person name="Heuer A."/>
            <person name="Jogler M."/>
            <person name="Vollmers J."/>
            <person name="Boedeker C."/>
            <person name="Bunk B."/>
            <person name="Rast P."/>
            <person name="Borchert D."/>
            <person name="Glockner I."/>
            <person name="Freese H.M."/>
            <person name="Klenk H.P."/>
            <person name="Overmann J."/>
            <person name="Kaster A.K."/>
            <person name="Rohde M."/>
            <person name="Wiegand S."/>
            <person name="Jogler C."/>
        </authorList>
    </citation>
    <scope>NUCLEOTIDE SEQUENCE [LARGE SCALE GENOMIC DNA]</scope>
    <source>
        <strain evidence="6 7">NH11</strain>
    </source>
</reference>
<protein>
    <submittedName>
        <fullName evidence="6">BsSco</fullName>
    </submittedName>
</protein>
<evidence type="ECO:0000256" key="5">
    <source>
        <dbReference type="SAM" id="Phobius"/>
    </source>
</evidence>
<proteinExistence type="inferred from homology"/>
<evidence type="ECO:0000313" key="7">
    <source>
        <dbReference type="Proteomes" id="UP000187735"/>
    </source>
</evidence>
<keyword evidence="5" id="KW-1133">Transmembrane helix</keyword>
<dbReference type="SUPFAM" id="SSF52833">
    <property type="entry name" value="Thioredoxin-like"/>
    <property type="match status" value="1"/>
</dbReference>
<dbReference type="InterPro" id="IPR007352">
    <property type="entry name" value="DUF420"/>
</dbReference>
<dbReference type="EMBL" id="CP017641">
    <property type="protein sequence ID" value="APZ90828.1"/>
    <property type="molecule type" value="Genomic_DNA"/>
</dbReference>
<dbReference type="Proteomes" id="UP000187735">
    <property type="component" value="Chromosome"/>
</dbReference>
<keyword evidence="5" id="KW-0812">Transmembrane</keyword>
<dbReference type="CDD" id="cd02968">
    <property type="entry name" value="SCO"/>
    <property type="match status" value="1"/>
</dbReference>